<evidence type="ECO:0000313" key="9">
    <source>
        <dbReference type="Proteomes" id="UP001139410"/>
    </source>
</evidence>
<evidence type="ECO:0000259" key="7">
    <source>
        <dbReference type="Pfam" id="PF01171"/>
    </source>
</evidence>
<dbReference type="PANTHER" id="PTHR43033:SF5">
    <property type="entry name" value="TRNA(ILE)-LYSIDINE SYNTHETASE"/>
    <property type="match status" value="1"/>
</dbReference>
<dbReference type="RefSeq" id="WP_235068495.1">
    <property type="nucleotide sequence ID" value="NZ_JAKFGM010000003.1"/>
</dbReference>
<dbReference type="CDD" id="cd01992">
    <property type="entry name" value="TilS_N"/>
    <property type="match status" value="1"/>
</dbReference>
<feature type="binding site" evidence="6">
    <location>
        <begin position="30"/>
        <end position="35"/>
    </location>
    <ligand>
        <name>ATP</name>
        <dbReference type="ChEBI" id="CHEBI:30616"/>
    </ligand>
</feature>
<comment type="function">
    <text evidence="6">Ligates lysine onto the cytidine present at position 34 of the AUA codon-specific tRNA(Ile) that contains the anticodon CAU, in an ATP-dependent manner. Cytidine is converted to lysidine, thus changing the amino acid specificity of the tRNA from methionine to isoleucine.</text>
</comment>
<dbReference type="InterPro" id="IPR012795">
    <property type="entry name" value="tRNA_Ile_lys_synt_N"/>
</dbReference>
<evidence type="ECO:0000256" key="4">
    <source>
        <dbReference type="ARBA" id="ARBA00022840"/>
    </source>
</evidence>
<evidence type="ECO:0000313" key="8">
    <source>
        <dbReference type="EMBL" id="MCF2515787.1"/>
    </source>
</evidence>
<comment type="subcellular location">
    <subcellularLocation>
        <location evidence="6">Cytoplasm</location>
    </subcellularLocation>
</comment>
<dbReference type="GO" id="GO:0006400">
    <property type="term" value="P:tRNA modification"/>
    <property type="evidence" value="ECO:0007669"/>
    <property type="project" value="UniProtKB-UniRule"/>
</dbReference>
<keyword evidence="9" id="KW-1185">Reference proteome</keyword>
<comment type="similarity">
    <text evidence="6">Belongs to the tRNA(Ile)-lysidine synthase family.</text>
</comment>
<keyword evidence="3 6" id="KW-0547">Nucleotide-binding</keyword>
<dbReference type="HAMAP" id="MF_01161">
    <property type="entry name" value="tRNA_Ile_lys_synt"/>
    <property type="match status" value="1"/>
</dbReference>
<sequence>MNLAAEAVERFAADLDVLVPAGTAIGVAVSGGPDSLALLLLTAEARPGEVEAATVDHGLRPESAAEAAMVAELCEKLGVPHRTIVADWSKPPTSNVQAEGRALRYRLLNEWAIERDLAAVATAHHADDQAETLLMRLARGAGVGGLGGTKVRRALSEQVMLMRPLLGWRKSALVALVENAGIVAVDDPTNRDPKHDRSRIRKWLASSDWADPERIAASASALRDADEAIDWALAPLLSSRIRRNSDALVIEPFDLPRELKRRLLLAAFAELGAPVPRGPDLIRALDAIEEGAAVTLSGLKLEGGTHWRLTLAPPRRA</sequence>
<evidence type="ECO:0000256" key="6">
    <source>
        <dbReference type="HAMAP-Rule" id="MF_01161"/>
    </source>
</evidence>
<evidence type="ECO:0000256" key="3">
    <source>
        <dbReference type="ARBA" id="ARBA00022741"/>
    </source>
</evidence>
<dbReference type="PANTHER" id="PTHR43033">
    <property type="entry name" value="TRNA(ILE)-LYSIDINE SYNTHASE-RELATED"/>
    <property type="match status" value="1"/>
</dbReference>
<dbReference type="Gene3D" id="3.40.50.620">
    <property type="entry name" value="HUPs"/>
    <property type="match status" value="1"/>
</dbReference>
<evidence type="ECO:0000256" key="5">
    <source>
        <dbReference type="ARBA" id="ARBA00048539"/>
    </source>
</evidence>
<comment type="catalytic activity">
    <reaction evidence="5 6">
        <text>cytidine(34) in tRNA(Ile2) + L-lysine + ATP = lysidine(34) in tRNA(Ile2) + AMP + diphosphate + H(+)</text>
        <dbReference type="Rhea" id="RHEA:43744"/>
        <dbReference type="Rhea" id="RHEA-COMP:10625"/>
        <dbReference type="Rhea" id="RHEA-COMP:10670"/>
        <dbReference type="ChEBI" id="CHEBI:15378"/>
        <dbReference type="ChEBI" id="CHEBI:30616"/>
        <dbReference type="ChEBI" id="CHEBI:32551"/>
        <dbReference type="ChEBI" id="CHEBI:33019"/>
        <dbReference type="ChEBI" id="CHEBI:82748"/>
        <dbReference type="ChEBI" id="CHEBI:83665"/>
        <dbReference type="ChEBI" id="CHEBI:456215"/>
        <dbReference type="EC" id="6.3.4.19"/>
    </reaction>
</comment>
<comment type="caution">
    <text evidence="8">The sequence shown here is derived from an EMBL/GenBank/DDBJ whole genome shotgun (WGS) entry which is preliminary data.</text>
</comment>
<proteinExistence type="inferred from homology"/>
<dbReference type="Proteomes" id="UP001139410">
    <property type="component" value="Unassembled WGS sequence"/>
</dbReference>
<dbReference type="InterPro" id="IPR012094">
    <property type="entry name" value="tRNA_Ile_lys_synt"/>
</dbReference>
<dbReference type="EMBL" id="JAKFGM010000003">
    <property type="protein sequence ID" value="MCF2515787.1"/>
    <property type="molecule type" value="Genomic_DNA"/>
</dbReference>
<evidence type="ECO:0000256" key="1">
    <source>
        <dbReference type="ARBA" id="ARBA00022598"/>
    </source>
</evidence>
<dbReference type="NCBIfam" id="TIGR02432">
    <property type="entry name" value="lysidine_TilS_N"/>
    <property type="match status" value="1"/>
</dbReference>
<evidence type="ECO:0000256" key="2">
    <source>
        <dbReference type="ARBA" id="ARBA00022694"/>
    </source>
</evidence>
<dbReference type="GO" id="GO:0032267">
    <property type="term" value="F:tRNA(Ile)-lysidine synthase activity"/>
    <property type="evidence" value="ECO:0007669"/>
    <property type="project" value="UniProtKB-EC"/>
</dbReference>
<dbReference type="GO" id="GO:0005737">
    <property type="term" value="C:cytoplasm"/>
    <property type="evidence" value="ECO:0007669"/>
    <property type="project" value="UniProtKB-SubCell"/>
</dbReference>
<name>A0A9X1QPA7_9SPHN</name>
<keyword evidence="2 6" id="KW-0819">tRNA processing</keyword>
<dbReference type="GO" id="GO:0005524">
    <property type="term" value="F:ATP binding"/>
    <property type="evidence" value="ECO:0007669"/>
    <property type="project" value="UniProtKB-UniRule"/>
</dbReference>
<organism evidence="8 9">
    <name type="scientific">Sphingomonas cremea</name>
    <dbReference type="NCBI Taxonomy" id="2904799"/>
    <lineage>
        <taxon>Bacteria</taxon>
        <taxon>Pseudomonadati</taxon>
        <taxon>Pseudomonadota</taxon>
        <taxon>Alphaproteobacteria</taxon>
        <taxon>Sphingomonadales</taxon>
        <taxon>Sphingomonadaceae</taxon>
        <taxon>Sphingomonas</taxon>
    </lineage>
</organism>
<feature type="domain" description="tRNA(Ile)-lysidine/2-thiocytidine synthase N-terminal" evidence="7">
    <location>
        <begin position="25"/>
        <end position="202"/>
    </location>
</feature>
<reference evidence="8" key="1">
    <citation type="submission" date="2022-01" db="EMBL/GenBank/DDBJ databases">
        <authorList>
            <person name="Jo J.-H."/>
            <person name="Im W.-T."/>
        </authorList>
    </citation>
    <scope>NUCLEOTIDE SEQUENCE</scope>
    <source>
        <strain evidence="8">G124</strain>
    </source>
</reference>
<dbReference type="Pfam" id="PF01171">
    <property type="entry name" value="ATP_bind_3"/>
    <property type="match status" value="1"/>
</dbReference>
<dbReference type="AlphaFoldDB" id="A0A9X1QPA7"/>
<keyword evidence="6" id="KW-0963">Cytoplasm</keyword>
<dbReference type="EC" id="6.3.4.19" evidence="6"/>
<dbReference type="InterPro" id="IPR011063">
    <property type="entry name" value="TilS/TtcA_N"/>
</dbReference>
<dbReference type="SUPFAM" id="SSF52402">
    <property type="entry name" value="Adenine nucleotide alpha hydrolases-like"/>
    <property type="match status" value="1"/>
</dbReference>
<keyword evidence="1 6" id="KW-0436">Ligase</keyword>
<gene>
    <name evidence="6 8" type="primary">tilS</name>
    <name evidence="8" type="ORF">LVY65_12040</name>
</gene>
<comment type="domain">
    <text evidence="6">The N-terminal region contains the highly conserved SGGXDS motif, predicted to be a P-loop motif involved in ATP binding.</text>
</comment>
<dbReference type="InterPro" id="IPR014729">
    <property type="entry name" value="Rossmann-like_a/b/a_fold"/>
</dbReference>
<accession>A0A9X1QPA7</accession>
<keyword evidence="4 6" id="KW-0067">ATP-binding</keyword>
<protein>
    <recommendedName>
        <fullName evidence="6">tRNA(Ile)-lysidine synthase</fullName>
        <ecNumber evidence="6">6.3.4.19</ecNumber>
    </recommendedName>
    <alternativeName>
        <fullName evidence="6">tRNA(Ile)-2-lysyl-cytidine synthase</fullName>
    </alternativeName>
    <alternativeName>
        <fullName evidence="6">tRNA(Ile)-lysidine synthetase</fullName>
    </alternativeName>
</protein>